<dbReference type="Proteomes" id="UP001187192">
    <property type="component" value="Unassembled WGS sequence"/>
</dbReference>
<dbReference type="Gene3D" id="1.10.10.60">
    <property type="entry name" value="Homeodomain-like"/>
    <property type="match status" value="1"/>
</dbReference>
<organism evidence="11 12">
    <name type="scientific">Ficus carica</name>
    <name type="common">Common fig</name>
    <dbReference type="NCBI Taxonomy" id="3494"/>
    <lineage>
        <taxon>Eukaryota</taxon>
        <taxon>Viridiplantae</taxon>
        <taxon>Streptophyta</taxon>
        <taxon>Embryophyta</taxon>
        <taxon>Tracheophyta</taxon>
        <taxon>Spermatophyta</taxon>
        <taxon>Magnoliopsida</taxon>
        <taxon>eudicotyledons</taxon>
        <taxon>Gunneridae</taxon>
        <taxon>Pentapetalae</taxon>
        <taxon>rosids</taxon>
        <taxon>fabids</taxon>
        <taxon>Rosales</taxon>
        <taxon>Moraceae</taxon>
        <taxon>Ficeae</taxon>
        <taxon>Ficus</taxon>
    </lineage>
</organism>
<proteinExistence type="inferred from homology"/>
<dbReference type="SMART" id="SM00389">
    <property type="entry name" value="HOX"/>
    <property type="match status" value="1"/>
</dbReference>
<feature type="region of interest" description="Disordered" evidence="9">
    <location>
        <begin position="452"/>
        <end position="500"/>
    </location>
</feature>
<dbReference type="GO" id="GO:0006355">
    <property type="term" value="P:regulation of DNA-templated transcription"/>
    <property type="evidence" value="ECO:0007669"/>
    <property type="project" value="InterPro"/>
</dbReference>
<dbReference type="Pfam" id="PF05920">
    <property type="entry name" value="Homeobox_KN"/>
    <property type="match status" value="1"/>
</dbReference>
<dbReference type="GO" id="GO:0003677">
    <property type="term" value="F:DNA binding"/>
    <property type="evidence" value="ECO:0007669"/>
    <property type="project" value="UniProtKB-UniRule"/>
</dbReference>
<dbReference type="PANTHER" id="PTHR11850">
    <property type="entry name" value="HOMEOBOX PROTEIN TRANSCRIPTION FACTORS"/>
    <property type="match status" value="1"/>
</dbReference>
<comment type="caution">
    <text evidence="11">The sequence shown here is derived from an EMBL/GenBank/DDBJ whole genome shotgun (WGS) entry which is preliminary data.</text>
</comment>
<evidence type="ECO:0000256" key="9">
    <source>
        <dbReference type="SAM" id="MobiDB-lite"/>
    </source>
</evidence>
<accession>A0AA88A750</accession>
<dbReference type="PROSITE" id="PS50071">
    <property type="entry name" value="HOMEOBOX_2"/>
    <property type="match status" value="1"/>
</dbReference>
<keyword evidence="5 8" id="KW-0371">Homeobox</keyword>
<evidence type="ECO:0000256" key="8">
    <source>
        <dbReference type="PROSITE-ProRule" id="PRU00108"/>
    </source>
</evidence>
<comment type="subcellular location">
    <subcellularLocation>
        <location evidence="1 8">Nucleus</location>
    </subcellularLocation>
</comment>
<sequence length="605" mass="66767">MAEGFEPYHVPQQSRRDKLRVVVAAAEPVNLHGLMLPPPPHPPPPYDPASLIISSSSDLLTCTPTTKEEAANSNDNNNGNLMGLNSNFRNPYLDPQFHDINSNPAAFFHYSSQVAALQNDDDDQVVVFKPEPLSLSLSSSSYSPHPTTSHHNNNSTNNLHNNLSTIYGNMVGPNDGVSRSSVPLGPFTGYASILKGSRFLRPAQQLLEELCDVGVGSVICGEKLSPADSSLMDPQVESLSADGSMIVDHDDDPDHHRHQLAGSSDIGVEIRKKKSRLISMLDEVYRRYKQYYQQMQAVVTSFEYVAGLGNAAPYANLAVKAMTRHFKCLKNAIMDQLQFTNKDSANASHGKDEAPMFRNSNRGLYGQRPIHSSGFLEHQPVWRPQRGLPERAVTVLRAWLFEHFLHPYPTDTDKLMLAKQTGLSRSQVSNWFINARVRLWKPMVEEIHMLETRQAQKSSQREDRNANRPTDHMPSANSLASENPSTSTHRVQDPSSKRTRNELLNMPVGSEEMNLSYDNLPSHLQVGAAGMSMGGGSNGVSLTLGLHQNNGIGLSEPFPINAAQRFGLGLEGSNEGYSVMSTFDAQNRHFGRDVIGGQLLHDFVG</sequence>
<dbReference type="InterPro" id="IPR006563">
    <property type="entry name" value="POX_dom"/>
</dbReference>
<feature type="compositionally biased region" description="Basic and acidic residues" evidence="9">
    <location>
        <begin position="459"/>
        <end position="471"/>
    </location>
</feature>
<evidence type="ECO:0000313" key="12">
    <source>
        <dbReference type="Proteomes" id="UP001187192"/>
    </source>
</evidence>
<dbReference type="GO" id="GO:0005634">
    <property type="term" value="C:nucleus"/>
    <property type="evidence" value="ECO:0007669"/>
    <property type="project" value="UniProtKB-SubCell"/>
</dbReference>
<dbReference type="SUPFAM" id="SSF46689">
    <property type="entry name" value="Homeodomain-like"/>
    <property type="match status" value="1"/>
</dbReference>
<evidence type="ECO:0000256" key="6">
    <source>
        <dbReference type="ARBA" id="ARBA00023163"/>
    </source>
</evidence>
<feature type="compositionally biased region" description="Basic and acidic residues" evidence="9">
    <location>
        <begin position="490"/>
        <end position="500"/>
    </location>
</feature>
<comment type="similarity">
    <text evidence="2">Belongs to the TALE/BELL homeobox family.</text>
</comment>
<keyword evidence="3" id="KW-0805">Transcription regulation</keyword>
<feature type="region of interest" description="Disordered" evidence="9">
    <location>
        <begin position="138"/>
        <end position="157"/>
    </location>
</feature>
<evidence type="ECO:0000256" key="2">
    <source>
        <dbReference type="ARBA" id="ARBA00006454"/>
    </source>
</evidence>
<evidence type="ECO:0000256" key="3">
    <source>
        <dbReference type="ARBA" id="ARBA00023015"/>
    </source>
</evidence>
<feature type="domain" description="Homeobox" evidence="10">
    <location>
        <begin position="379"/>
        <end position="442"/>
    </location>
</feature>
<dbReference type="EMBL" id="BTGU01000026">
    <property type="protein sequence ID" value="GMN47732.1"/>
    <property type="molecule type" value="Genomic_DNA"/>
</dbReference>
<dbReference type="FunFam" id="1.10.10.60:FF:000117">
    <property type="entry name" value="BEL1-like homeodomain protein 9"/>
    <property type="match status" value="1"/>
</dbReference>
<evidence type="ECO:0000256" key="1">
    <source>
        <dbReference type="ARBA" id="ARBA00004123"/>
    </source>
</evidence>
<feature type="DNA-binding region" description="Homeobox" evidence="8">
    <location>
        <begin position="381"/>
        <end position="443"/>
    </location>
</feature>
<dbReference type="AlphaFoldDB" id="A0AA88A750"/>
<protein>
    <recommendedName>
        <fullName evidence="10">Homeobox domain-containing protein</fullName>
    </recommendedName>
</protein>
<dbReference type="Pfam" id="PF07526">
    <property type="entry name" value="POX"/>
    <property type="match status" value="1"/>
</dbReference>
<evidence type="ECO:0000259" key="10">
    <source>
        <dbReference type="PROSITE" id="PS50071"/>
    </source>
</evidence>
<dbReference type="CDD" id="cd00086">
    <property type="entry name" value="homeodomain"/>
    <property type="match status" value="1"/>
</dbReference>
<keyword evidence="4 8" id="KW-0238">DNA-binding</keyword>
<name>A0AA88A750_FICCA</name>
<feature type="compositionally biased region" description="Polar residues" evidence="9">
    <location>
        <begin position="475"/>
        <end position="489"/>
    </location>
</feature>
<dbReference type="SMART" id="SM00574">
    <property type="entry name" value="POX"/>
    <property type="match status" value="1"/>
</dbReference>
<dbReference type="InterPro" id="IPR001356">
    <property type="entry name" value="HD"/>
</dbReference>
<evidence type="ECO:0000313" key="11">
    <source>
        <dbReference type="EMBL" id="GMN47732.1"/>
    </source>
</evidence>
<dbReference type="Gramene" id="FCD_00030738-RA">
    <property type="protein sequence ID" value="FCD_00030738-RA:cds"/>
    <property type="gene ID" value="FCD_00030738"/>
</dbReference>
<evidence type="ECO:0000256" key="5">
    <source>
        <dbReference type="ARBA" id="ARBA00023155"/>
    </source>
</evidence>
<keyword evidence="6" id="KW-0804">Transcription</keyword>
<dbReference type="InterPro" id="IPR008422">
    <property type="entry name" value="KN_HD"/>
</dbReference>
<evidence type="ECO:0000256" key="4">
    <source>
        <dbReference type="ARBA" id="ARBA00023125"/>
    </source>
</evidence>
<evidence type="ECO:0000256" key="7">
    <source>
        <dbReference type="ARBA" id="ARBA00023242"/>
    </source>
</evidence>
<dbReference type="InterPro" id="IPR009057">
    <property type="entry name" value="Homeodomain-like_sf"/>
</dbReference>
<gene>
    <name evidence="11" type="ORF">TIFTF001_016909</name>
</gene>
<dbReference type="InterPro" id="IPR050224">
    <property type="entry name" value="TALE_homeobox"/>
</dbReference>
<reference evidence="11" key="1">
    <citation type="submission" date="2023-07" db="EMBL/GenBank/DDBJ databases">
        <title>draft genome sequence of fig (Ficus carica).</title>
        <authorList>
            <person name="Takahashi T."/>
            <person name="Nishimura K."/>
        </authorList>
    </citation>
    <scope>NUCLEOTIDE SEQUENCE</scope>
</reference>
<keyword evidence="12" id="KW-1185">Reference proteome</keyword>
<keyword evidence="7 8" id="KW-0539">Nucleus</keyword>